<proteinExistence type="predicted"/>
<dbReference type="eggNOG" id="ENOG5033EJY">
    <property type="taxonomic scope" value="Bacteria"/>
</dbReference>
<dbReference type="Proteomes" id="UP000029462">
    <property type="component" value="Unassembled WGS sequence"/>
</dbReference>
<evidence type="ECO:0000313" key="2">
    <source>
        <dbReference type="Proteomes" id="UP000029462"/>
    </source>
</evidence>
<dbReference type="Pfam" id="PF06069">
    <property type="entry name" value="PerC"/>
    <property type="match status" value="1"/>
</dbReference>
<gene>
    <name evidence="1" type="ORF">EV102420_14_01400</name>
</gene>
<dbReference type="RefSeq" id="WP_072015261.1">
    <property type="nucleotide sequence ID" value="NZ_BBMZ01000014.1"/>
</dbReference>
<dbReference type="AlphaFoldDB" id="A0A090V2Q3"/>
<dbReference type="InterPro" id="IPR024684">
    <property type="entry name" value="Tscrpt_act_PerC/SfV_Orf40"/>
</dbReference>
<evidence type="ECO:0000313" key="1">
    <source>
        <dbReference type="EMBL" id="GAL59081.1"/>
    </source>
</evidence>
<sequence length="86" mass="9736">MSETESSTITEAMLLNDGIAEALERAGLWRRAATRWLLIFDRVETDRARERIALRREACLRMASSTAGSEGGEKCHKRLRMLLATK</sequence>
<dbReference type="EMBL" id="BBMZ01000014">
    <property type="protein sequence ID" value="GAL59081.1"/>
    <property type="molecule type" value="Genomic_DNA"/>
</dbReference>
<organism evidence="1 2">
    <name type="scientific">Pseudescherichia vulneris NBRC 102420</name>
    <dbReference type="NCBI Taxonomy" id="1115515"/>
    <lineage>
        <taxon>Bacteria</taxon>
        <taxon>Pseudomonadati</taxon>
        <taxon>Pseudomonadota</taxon>
        <taxon>Gammaproteobacteria</taxon>
        <taxon>Enterobacterales</taxon>
        <taxon>Enterobacteriaceae</taxon>
        <taxon>Pseudescherichia</taxon>
    </lineage>
</organism>
<accession>A0A090V2Q3</accession>
<name>A0A090V2Q3_PSEVU</name>
<keyword evidence="2" id="KW-1185">Reference proteome</keyword>
<reference evidence="1 2" key="1">
    <citation type="submission" date="2014-09" db="EMBL/GenBank/DDBJ databases">
        <title>Whole genome shotgun sequence of Escherichia vulneris NBRC 102420.</title>
        <authorList>
            <person name="Yoshida Y."/>
            <person name="Hosoyama A."/>
            <person name="Tsuchikane K."/>
            <person name="Ohji S."/>
            <person name="Ichikawa N."/>
            <person name="Kimura A."/>
            <person name="Yamazoe A."/>
            <person name="Ezaki T."/>
            <person name="Fujita N."/>
        </authorList>
    </citation>
    <scope>NUCLEOTIDE SEQUENCE [LARGE SCALE GENOMIC DNA]</scope>
    <source>
        <strain evidence="1 2">NBRC 102420</strain>
    </source>
</reference>
<comment type="caution">
    <text evidence="1">The sequence shown here is derived from an EMBL/GenBank/DDBJ whole genome shotgun (WGS) entry which is preliminary data.</text>
</comment>
<dbReference type="STRING" id="1115515.EV102420_14_01400"/>
<protein>
    <submittedName>
        <fullName evidence="1">Putative transcriptional regulator</fullName>
    </submittedName>
</protein>